<dbReference type="OrthoDB" id="409839at2759"/>
<organism evidence="4">
    <name type="scientific">Cladocopium goreaui</name>
    <dbReference type="NCBI Taxonomy" id="2562237"/>
    <lineage>
        <taxon>Eukaryota</taxon>
        <taxon>Sar</taxon>
        <taxon>Alveolata</taxon>
        <taxon>Dinophyceae</taxon>
        <taxon>Suessiales</taxon>
        <taxon>Symbiodiniaceae</taxon>
        <taxon>Cladocopium</taxon>
    </lineage>
</organism>
<evidence type="ECO:0000256" key="1">
    <source>
        <dbReference type="ARBA" id="ARBA00008887"/>
    </source>
</evidence>
<dbReference type="AlphaFoldDB" id="A0A9P1DCM7"/>
<dbReference type="EMBL" id="CAMXCT020004001">
    <property type="protein sequence ID" value="CAL1160606.1"/>
    <property type="molecule type" value="Genomic_DNA"/>
</dbReference>
<evidence type="ECO:0000313" key="6">
    <source>
        <dbReference type="EMBL" id="CAL4794543.1"/>
    </source>
</evidence>
<keyword evidence="7" id="KW-1185">Reference proteome</keyword>
<dbReference type="InterPro" id="IPR001179">
    <property type="entry name" value="PPIase_FKBP_dom"/>
</dbReference>
<sequence length="469" mass="52532">MRLVKSGRDQQKPVLISLRRGTRSQGTFYDRVAQDKEILKVVLLLTGSIQTARNGKDEYLQDFERWSWLWNCDIDEEYRKFLASEPSLDEFEARLRSFARLDDEFQLIDSRRQISALSLHTGSLAKSLRDLAGRWKESFAKELHLQAFQRLEALSEVIKSTMKKLSQEVADGDIEALGHVMRTLREVREKQGEIELELEPVAQMYAMLDSYLPNILDKEDGHLSCVFCWFLPLWMDRSKTPEACCRAVGDLRSQHQTPPQITCHRAMVARRRSRTGAVAVLLLAAAVLREAFVVPGGRPLPRAALRLFPALLGAAPAWAEKGVTTAWKKRPDGGEDEIHTGGVEWEDVKVGTGASPQIGDQIGLRYVLKAYVREREVIVEDNTKGKAKDFRFGVGQLLPGMDEGIAGMKTGGVRKLRIPGNLAFGEKALPSAPGRMALPPFQPVEAVVTLDFIPGADAVYDYGEMDEEK</sequence>
<comment type="similarity">
    <text evidence="1">Belongs to the dynein heavy chain family.</text>
</comment>
<dbReference type="Gene3D" id="3.10.50.40">
    <property type="match status" value="1"/>
</dbReference>
<dbReference type="PANTHER" id="PTHR46532">
    <property type="entry name" value="MALE FERTILITY FACTOR KL5"/>
    <property type="match status" value="1"/>
</dbReference>
<keyword evidence="2 6" id="KW-0413">Isomerase</keyword>
<name>A0A9P1DCM7_9DINO</name>
<accession>A0A9P1DCM7</accession>
<dbReference type="EC" id="5.2.1.8" evidence="2"/>
<dbReference type="GO" id="GO:0003755">
    <property type="term" value="F:peptidyl-prolyl cis-trans isomerase activity"/>
    <property type="evidence" value="ECO:0007669"/>
    <property type="project" value="UniProtKB-KW"/>
</dbReference>
<keyword evidence="2" id="KW-0697">Rotamase</keyword>
<protein>
    <recommendedName>
        <fullName evidence="2">peptidylprolyl isomerase</fullName>
        <ecNumber evidence="2">5.2.1.8</ecNumber>
    </recommendedName>
</protein>
<dbReference type="GO" id="GO:0005858">
    <property type="term" value="C:axonemal dynein complex"/>
    <property type="evidence" value="ECO:0007669"/>
    <property type="project" value="TreeGrafter"/>
</dbReference>
<comment type="caution">
    <text evidence="4">The sequence shown here is derived from an EMBL/GenBank/DDBJ whole genome shotgun (WGS) entry which is preliminary data.</text>
</comment>
<dbReference type="GO" id="GO:0045505">
    <property type="term" value="F:dynein intermediate chain binding"/>
    <property type="evidence" value="ECO:0007669"/>
    <property type="project" value="InterPro"/>
</dbReference>
<dbReference type="EMBL" id="CAMXCT010004001">
    <property type="protein sequence ID" value="CAI4007231.1"/>
    <property type="molecule type" value="Genomic_DNA"/>
</dbReference>
<reference evidence="5" key="2">
    <citation type="submission" date="2024-04" db="EMBL/GenBank/DDBJ databases">
        <authorList>
            <person name="Chen Y."/>
            <person name="Shah S."/>
            <person name="Dougan E. K."/>
            <person name="Thang M."/>
            <person name="Chan C."/>
        </authorList>
    </citation>
    <scope>NUCLEOTIDE SEQUENCE [LARGE SCALE GENOMIC DNA]</scope>
</reference>
<dbReference type="InterPro" id="IPR026983">
    <property type="entry name" value="DHC"/>
</dbReference>
<dbReference type="PROSITE" id="PS50059">
    <property type="entry name" value="FKBP_PPIASE"/>
    <property type="match status" value="1"/>
</dbReference>
<evidence type="ECO:0000313" key="5">
    <source>
        <dbReference type="EMBL" id="CAL1160606.1"/>
    </source>
</evidence>
<evidence type="ECO:0000259" key="3">
    <source>
        <dbReference type="PROSITE" id="PS50059"/>
    </source>
</evidence>
<feature type="domain" description="PPIase FKBP-type" evidence="3">
    <location>
        <begin position="359"/>
        <end position="454"/>
    </location>
</feature>
<proteinExistence type="inferred from homology"/>
<dbReference type="EMBL" id="CAMXCT030004001">
    <property type="protein sequence ID" value="CAL4794543.1"/>
    <property type="molecule type" value="Genomic_DNA"/>
</dbReference>
<evidence type="ECO:0000313" key="4">
    <source>
        <dbReference type="EMBL" id="CAI4007231.1"/>
    </source>
</evidence>
<comment type="catalytic activity">
    <reaction evidence="2">
        <text>[protein]-peptidylproline (omega=180) = [protein]-peptidylproline (omega=0)</text>
        <dbReference type="Rhea" id="RHEA:16237"/>
        <dbReference type="Rhea" id="RHEA-COMP:10747"/>
        <dbReference type="Rhea" id="RHEA-COMP:10748"/>
        <dbReference type="ChEBI" id="CHEBI:83833"/>
        <dbReference type="ChEBI" id="CHEBI:83834"/>
        <dbReference type="EC" id="5.2.1.8"/>
    </reaction>
</comment>
<evidence type="ECO:0000313" key="7">
    <source>
        <dbReference type="Proteomes" id="UP001152797"/>
    </source>
</evidence>
<evidence type="ECO:0000256" key="2">
    <source>
        <dbReference type="PROSITE-ProRule" id="PRU00277"/>
    </source>
</evidence>
<dbReference type="Proteomes" id="UP001152797">
    <property type="component" value="Unassembled WGS sequence"/>
</dbReference>
<dbReference type="SUPFAM" id="SSF54534">
    <property type="entry name" value="FKBP-like"/>
    <property type="match status" value="1"/>
</dbReference>
<dbReference type="InterPro" id="IPR046357">
    <property type="entry name" value="PPIase_dom_sf"/>
</dbReference>
<dbReference type="Pfam" id="PF00254">
    <property type="entry name" value="FKBP_C"/>
    <property type="match status" value="1"/>
</dbReference>
<dbReference type="PANTHER" id="PTHR46532:SF4">
    <property type="entry name" value="AAA+ ATPASE DOMAIN-CONTAINING PROTEIN"/>
    <property type="match status" value="1"/>
</dbReference>
<dbReference type="GO" id="GO:0051959">
    <property type="term" value="F:dynein light intermediate chain binding"/>
    <property type="evidence" value="ECO:0007669"/>
    <property type="project" value="InterPro"/>
</dbReference>
<gene>
    <name evidence="4" type="ORF">C1SCF055_LOCUS32796</name>
</gene>
<dbReference type="GO" id="GO:0007018">
    <property type="term" value="P:microtubule-based movement"/>
    <property type="evidence" value="ECO:0007669"/>
    <property type="project" value="InterPro"/>
</dbReference>
<reference evidence="4" key="1">
    <citation type="submission" date="2022-10" db="EMBL/GenBank/DDBJ databases">
        <authorList>
            <person name="Chen Y."/>
            <person name="Dougan E. K."/>
            <person name="Chan C."/>
            <person name="Rhodes N."/>
            <person name="Thang M."/>
        </authorList>
    </citation>
    <scope>NUCLEOTIDE SEQUENCE</scope>
</reference>